<feature type="compositionally biased region" description="Polar residues" evidence="1">
    <location>
        <begin position="34"/>
        <end position="62"/>
    </location>
</feature>
<gene>
    <name evidence="2" type="ORF">ERS007703_04065</name>
</gene>
<name>A0A0U0SC95_MYCTX</name>
<evidence type="ECO:0000313" key="2">
    <source>
        <dbReference type="EMBL" id="COW69705.1"/>
    </source>
</evidence>
<protein>
    <submittedName>
        <fullName evidence="2">Uncharacterized protein</fullName>
    </submittedName>
</protein>
<dbReference type="AlphaFoldDB" id="A0A0U0SC95"/>
<dbReference type="EMBL" id="CSAE01000646">
    <property type="protein sequence ID" value="COW69705.1"/>
    <property type="molecule type" value="Genomic_DNA"/>
</dbReference>
<feature type="compositionally biased region" description="Low complexity" evidence="1">
    <location>
        <begin position="1"/>
        <end position="30"/>
    </location>
</feature>
<organism evidence="2 3">
    <name type="scientific">Mycobacterium tuberculosis</name>
    <dbReference type="NCBI Taxonomy" id="1773"/>
    <lineage>
        <taxon>Bacteria</taxon>
        <taxon>Bacillati</taxon>
        <taxon>Actinomycetota</taxon>
        <taxon>Actinomycetes</taxon>
        <taxon>Mycobacteriales</taxon>
        <taxon>Mycobacteriaceae</taxon>
        <taxon>Mycobacterium</taxon>
        <taxon>Mycobacterium tuberculosis complex</taxon>
    </lineage>
</organism>
<evidence type="ECO:0000256" key="1">
    <source>
        <dbReference type="SAM" id="MobiDB-lite"/>
    </source>
</evidence>
<proteinExistence type="predicted"/>
<feature type="region of interest" description="Disordered" evidence="1">
    <location>
        <begin position="1"/>
        <end position="62"/>
    </location>
</feature>
<sequence length="62" mass="6287">MPTSRSSTTSRRPTPCAPARRLSSSIAASIDTGLPSTDTGTPRSKPTITSSGTPQLIVGSSV</sequence>
<reference evidence="3" key="1">
    <citation type="submission" date="2015-03" db="EMBL/GenBank/DDBJ databases">
        <authorList>
            <consortium name="Pathogen Informatics"/>
        </authorList>
    </citation>
    <scope>NUCLEOTIDE SEQUENCE [LARGE SCALE GENOMIC DNA]</scope>
    <source>
        <strain evidence="3">K00500041</strain>
    </source>
</reference>
<accession>A0A0U0SC95</accession>
<evidence type="ECO:0000313" key="3">
    <source>
        <dbReference type="Proteomes" id="UP000038802"/>
    </source>
</evidence>
<dbReference type="Proteomes" id="UP000038802">
    <property type="component" value="Unassembled WGS sequence"/>
</dbReference>